<feature type="region of interest" description="Disordered" evidence="7">
    <location>
        <begin position="975"/>
        <end position="994"/>
    </location>
</feature>
<dbReference type="InterPro" id="IPR041545">
    <property type="entry name" value="DUF5601"/>
</dbReference>
<dbReference type="GeneTree" id="ENSGT00940000156611"/>
<evidence type="ECO:0000259" key="9">
    <source>
        <dbReference type="PROSITE" id="PS51205"/>
    </source>
</evidence>
<dbReference type="Proteomes" id="UP000694397">
    <property type="component" value="Chromosome 6"/>
</dbReference>
<dbReference type="GO" id="GO:0016020">
    <property type="term" value="C:membrane"/>
    <property type="evidence" value="ECO:0007669"/>
    <property type="project" value="UniProtKB-SubCell"/>
</dbReference>
<keyword evidence="4" id="KW-0254">Endocytosis</keyword>
<dbReference type="GO" id="GO:0031267">
    <property type="term" value="F:small GTPase binding"/>
    <property type="evidence" value="ECO:0007669"/>
    <property type="project" value="TreeGrafter"/>
</dbReference>
<dbReference type="GO" id="GO:0005829">
    <property type="term" value="C:cytosol"/>
    <property type="evidence" value="ECO:0007669"/>
    <property type="project" value="TreeGrafter"/>
</dbReference>
<dbReference type="Gene3D" id="1.10.246.120">
    <property type="match status" value="1"/>
</dbReference>
<evidence type="ECO:0000256" key="5">
    <source>
        <dbReference type="ARBA" id="ARBA00022658"/>
    </source>
</evidence>
<feature type="region of interest" description="Disordered" evidence="7">
    <location>
        <begin position="444"/>
        <end position="466"/>
    </location>
</feature>
<dbReference type="PANTHER" id="PTHR23101:SF25">
    <property type="entry name" value="GTPASE-ACTIVATING PROTEIN AND VPS9 DOMAIN-CONTAINING PROTEIN 1"/>
    <property type="match status" value="1"/>
</dbReference>
<keyword evidence="6" id="KW-0472">Membrane</keyword>
<evidence type="ECO:0000256" key="3">
    <source>
        <dbReference type="ARBA" id="ARBA00022468"/>
    </source>
</evidence>
<dbReference type="GeneID" id="108922688"/>
<dbReference type="GO" id="GO:0006897">
    <property type="term" value="P:endocytosis"/>
    <property type="evidence" value="ECO:0007669"/>
    <property type="project" value="UniProtKB-KW"/>
</dbReference>
<feature type="compositionally biased region" description="Polar residues" evidence="7">
    <location>
        <begin position="736"/>
        <end position="754"/>
    </location>
</feature>
<feature type="domain" description="Ras-GAP" evidence="8">
    <location>
        <begin position="149"/>
        <end position="349"/>
    </location>
</feature>
<dbReference type="GO" id="GO:0051049">
    <property type="term" value="P:regulation of transport"/>
    <property type="evidence" value="ECO:0007669"/>
    <property type="project" value="UniProtKB-ARBA"/>
</dbReference>
<dbReference type="PROSITE" id="PS50018">
    <property type="entry name" value="RAS_GTPASE_ACTIV_2"/>
    <property type="match status" value="1"/>
</dbReference>
<dbReference type="Pfam" id="PF00616">
    <property type="entry name" value="RasGAP"/>
    <property type="match status" value="1"/>
</dbReference>
<feature type="region of interest" description="Disordered" evidence="7">
    <location>
        <begin position="718"/>
        <end position="760"/>
    </location>
</feature>
<feature type="compositionally biased region" description="Basic and acidic residues" evidence="7">
    <location>
        <begin position="822"/>
        <end position="843"/>
    </location>
</feature>
<dbReference type="RefSeq" id="XP_018588497.1">
    <property type="nucleotide sequence ID" value="XM_018732981.2"/>
</dbReference>
<dbReference type="SMART" id="SM00167">
    <property type="entry name" value="VPS9"/>
    <property type="match status" value="1"/>
</dbReference>
<dbReference type="InterPro" id="IPR045046">
    <property type="entry name" value="Vps9-like"/>
</dbReference>
<dbReference type="RefSeq" id="XP_018588498.1">
    <property type="nucleotide sequence ID" value="XM_018732982.2"/>
</dbReference>
<dbReference type="SUPFAM" id="SSF109993">
    <property type="entry name" value="VPS9 domain"/>
    <property type="match status" value="1"/>
</dbReference>
<evidence type="ECO:0000313" key="10">
    <source>
        <dbReference type="Ensembl" id="ENSSFOP00015020905.1"/>
    </source>
</evidence>
<dbReference type="GO" id="GO:0030139">
    <property type="term" value="C:endocytic vesicle"/>
    <property type="evidence" value="ECO:0007669"/>
    <property type="project" value="TreeGrafter"/>
</dbReference>
<dbReference type="InterPro" id="IPR037191">
    <property type="entry name" value="VPS9_dom_sf"/>
</dbReference>
<feature type="region of interest" description="Disordered" evidence="7">
    <location>
        <begin position="1000"/>
        <end position="1020"/>
    </location>
</feature>
<feature type="compositionally biased region" description="Low complexity" evidence="7">
    <location>
        <begin position="559"/>
        <end position="571"/>
    </location>
</feature>
<evidence type="ECO:0000256" key="1">
    <source>
        <dbReference type="ARBA" id="ARBA00004170"/>
    </source>
</evidence>
<dbReference type="OrthoDB" id="10264848at2759"/>
<accession>A0A8C9RV65</accession>
<dbReference type="InterPro" id="IPR001936">
    <property type="entry name" value="RasGAP_dom"/>
</dbReference>
<dbReference type="CDD" id="cd05129">
    <property type="entry name" value="RasGAP_RAP6"/>
    <property type="match status" value="1"/>
</dbReference>
<comment type="subcellular location">
    <subcellularLocation>
        <location evidence="1">Membrane</location>
        <topology evidence="1">Peripheral membrane protein</topology>
    </subcellularLocation>
</comment>
<name>A0A8C9RV65_SCLFO</name>
<feature type="compositionally biased region" description="Basic and acidic residues" evidence="7">
    <location>
        <begin position="894"/>
        <end position="909"/>
    </location>
</feature>
<dbReference type="SUPFAM" id="SSF48350">
    <property type="entry name" value="GTPase activation domain, GAP"/>
    <property type="match status" value="1"/>
</dbReference>
<sequence length="1384" mass="153302">MAQLTVHTLAHHLKQERLYVASEKQLIQRLNTEVLKTAEKLYQAAWIARQQRVNLDQLNLTSADMPPAECCHSAQLLEDTQFIDAHRVLGFQEGAYGKLLRRLQEDPRLLACCLAVGQKLSLECVPISVQTVFTSLYGGCVTQEDEVYLLQVLRYLVEVELQESRDAIRLLHRRSCAFSLVFRLFSEGLYSARLFLTAALHGPVMELLVDDEDHLETDPGKLLERLEPAQRERRGWAKATAEGNAVKLAALVSRFANSLRSSARCFPPGLRWVLAQVHQMLLARVGVQGTGSVGEEEARAVCSRLLFANFLCLAIMNPEQYGVISDAPVNEAARFNLMQVAQLLQQLAMANPSDGDPQRKCVLSKVDKSNVTAFLDIVIGGGVSESPPTSSTDLLEGLTRTAVYMTQSQLYALVDFVRGVAAVGNLCEEDQLTLESLLSEVPQSPIGSCGSLERTPPSLVSPNRKSKVSLATPLSRSALALDGELDTNLQEVTQEGMPEEVLVISLGVTSQTIPGMMSETEVLALQVGNGAEDASVLDNLELCSKAEKEQRFSPDDAPSEGMRNRSSSDSSLDLEVESVSEREERMPESSAGAEALRVLQYEHAATGAILEDRLHKFVLADNRDPSETVSETWSMDPLVSNFEFSVDKDRLEDVAGAMAEPPRVSFLRYSESSSSLMDPFTGTIFSETASDAWSVEVLASDSDTADLKQDERLQEVESCSGVGSVSDDAEVREVNSRSSTPELSVVSGNSATSEDTSKKAEHLRVECSSECGSKTLMAEPLPEELDQSEPTTTCPPSQTDSLLEFNPPSSVEGVPSAVVRAKGVEGDQAKQRHSLPDRFSQIRDADSDALGASRRPFSDPGLCRQVALQGHDLSGRLPTGPLSSATGDSLKGVLGEKKENDEEKLDRSRPWWKKRLASAIPKAHMAPFRKKDKQEKESAGQAQVQPDDPPPTLAEDILDKYRNIKRTSCDAPALAYSSPEVPQRGDCVAKSSSGEMSQKIAVDDAPQSVPETPRPQPIRFPFSDAKKKLRLALSLADFVIVPIMPSDSTCNGLFDPTEPEDSELVCFLKVQLAEAINLQNKNLMAQIQETLRCVNRFDEDTCRKLLAELAQDYRKRAPYVAYLTRCRQGLQTSQAYLERLLQRVLRDKEVVNRCFTGVCVRLLLRRMEVKMLEFTRAFQAFTAADEKTAAMEEFLRQLYGAMAHDPIWQFASEEQLQDAQMAIERTVMNRIFKLAFYPNQDGDILRDQLLQEHIERLSRVVTANHRSLQIPEVYLKEAPWPSAQAEIRTMSMYKTPRGKVQCVLRMCSCIMNLLSLANEASVPGADDFLPVLVFVLIKANPPCLLSTIQYINNFYGSRLSGEESYWWMQFTAAVEFIKTIDDRE</sequence>
<feature type="compositionally biased region" description="Polar residues" evidence="7">
    <location>
        <begin position="788"/>
        <end position="801"/>
    </location>
</feature>
<feature type="region of interest" description="Disordered" evidence="7">
    <location>
        <begin position="547"/>
        <end position="591"/>
    </location>
</feature>
<reference evidence="10" key="3">
    <citation type="submission" date="2025-09" db="UniProtKB">
        <authorList>
            <consortium name="Ensembl"/>
        </authorList>
    </citation>
    <scope>IDENTIFICATION</scope>
</reference>
<keyword evidence="11" id="KW-1185">Reference proteome</keyword>
<dbReference type="Pfam" id="PF02204">
    <property type="entry name" value="VPS9"/>
    <property type="match status" value="1"/>
</dbReference>
<dbReference type="Gene3D" id="1.20.1050.80">
    <property type="entry name" value="VPS9 domain"/>
    <property type="match status" value="1"/>
</dbReference>
<feature type="region of interest" description="Disordered" evidence="7">
    <location>
        <begin position="922"/>
        <end position="952"/>
    </location>
</feature>
<evidence type="ECO:0000259" key="8">
    <source>
        <dbReference type="PROSITE" id="PS50018"/>
    </source>
</evidence>
<dbReference type="Gene3D" id="1.10.506.10">
    <property type="entry name" value="GTPase Activation - p120gap, domain 1"/>
    <property type="match status" value="1"/>
</dbReference>
<dbReference type="Ensembl" id="ENSSFOT00015021139.2">
    <property type="protein sequence ID" value="ENSSFOP00015020905.1"/>
    <property type="gene ID" value="ENSSFOG00015013445.2"/>
</dbReference>
<comment type="similarity">
    <text evidence="2">Belongs to the GAPVD1 family.</text>
</comment>
<proteinExistence type="inferred from homology"/>
<gene>
    <name evidence="10" type="primary">LOC108922688</name>
</gene>
<feature type="region of interest" description="Disordered" evidence="7">
    <location>
        <begin position="774"/>
        <end position="843"/>
    </location>
</feature>
<dbReference type="FunFam" id="1.20.1050.80:FF:000001">
    <property type="entry name" value="GTPase-activating protein and VPS9 domain-containing protein 1 isoform X1"/>
    <property type="match status" value="1"/>
</dbReference>
<feature type="domain" description="VPS9" evidence="9">
    <location>
        <begin position="1244"/>
        <end position="1384"/>
    </location>
</feature>
<dbReference type="InterPro" id="IPR003123">
    <property type="entry name" value="VPS9"/>
</dbReference>
<feature type="region of interest" description="Disordered" evidence="7">
    <location>
        <begin position="872"/>
        <end position="910"/>
    </location>
</feature>
<dbReference type="PROSITE" id="PS51205">
    <property type="entry name" value="VPS9"/>
    <property type="match status" value="1"/>
</dbReference>
<evidence type="ECO:0000256" key="6">
    <source>
        <dbReference type="ARBA" id="ARBA00023136"/>
    </source>
</evidence>
<reference evidence="10 11" key="1">
    <citation type="submission" date="2019-04" db="EMBL/GenBank/DDBJ databases">
        <authorList>
            <consortium name="Wellcome Sanger Institute Data Sharing"/>
        </authorList>
    </citation>
    <scope>NUCLEOTIDE SEQUENCE [LARGE SCALE GENOMIC DNA]</scope>
</reference>
<dbReference type="Pfam" id="PF18151">
    <property type="entry name" value="DUF5601"/>
    <property type="match status" value="1"/>
</dbReference>
<protein>
    <submittedName>
        <fullName evidence="10">GTPase-activating protein and VPS9 domain-containing protein 1-like</fullName>
    </submittedName>
</protein>
<dbReference type="InterPro" id="IPR008936">
    <property type="entry name" value="Rho_GTPase_activation_prot"/>
</dbReference>
<evidence type="ECO:0000313" key="11">
    <source>
        <dbReference type="Proteomes" id="UP000694397"/>
    </source>
</evidence>
<evidence type="ECO:0000256" key="4">
    <source>
        <dbReference type="ARBA" id="ARBA00022583"/>
    </source>
</evidence>
<evidence type="ECO:0000256" key="7">
    <source>
        <dbReference type="SAM" id="MobiDB-lite"/>
    </source>
</evidence>
<keyword evidence="5" id="KW-0344">Guanine-nucleotide releasing factor</keyword>
<dbReference type="GO" id="GO:0005096">
    <property type="term" value="F:GTPase activator activity"/>
    <property type="evidence" value="ECO:0007669"/>
    <property type="project" value="UniProtKB-KW"/>
</dbReference>
<keyword evidence="3" id="KW-0343">GTPase activation</keyword>
<dbReference type="PANTHER" id="PTHR23101">
    <property type="entry name" value="RAB GDP/GTP EXCHANGE FACTOR"/>
    <property type="match status" value="1"/>
</dbReference>
<organism evidence="10 11">
    <name type="scientific">Scleropages formosus</name>
    <name type="common">Asian bonytongue</name>
    <name type="synonym">Osteoglossum formosum</name>
    <dbReference type="NCBI Taxonomy" id="113540"/>
    <lineage>
        <taxon>Eukaryota</taxon>
        <taxon>Metazoa</taxon>
        <taxon>Chordata</taxon>
        <taxon>Craniata</taxon>
        <taxon>Vertebrata</taxon>
        <taxon>Euteleostomi</taxon>
        <taxon>Actinopterygii</taxon>
        <taxon>Neopterygii</taxon>
        <taxon>Teleostei</taxon>
        <taxon>Osteoglossocephala</taxon>
        <taxon>Osteoglossomorpha</taxon>
        <taxon>Osteoglossiformes</taxon>
        <taxon>Osteoglossidae</taxon>
        <taxon>Scleropages</taxon>
    </lineage>
</organism>
<evidence type="ECO:0000256" key="2">
    <source>
        <dbReference type="ARBA" id="ARBA00008489"/>
    </source>
</evidence>
<reference evidence="10" key="2">
    <citation type="submission" date="2025-08" db="UniProtKB">
        <authorList>
            <consortium name="Ensembl"/>
        </authorList>
    </citation>
    <scope>IDENTIFICATION</scope>
</reference>
<dbReference type="KEGG" id="sfm:108922688"/>
<dbReference type="GO" id="GO:0005085">
    <property type="term" value="F:guanyl-nucleotide exchange factor activity"/>
    <property type="evidence" value="ECO:0007669"/>
    <property type="project" value="UniProtKB-KW"/>
</dbReference>